<feature type="region of interest" description="Disordered" evidence="1">
    <location>
        <begin position="96"/>
        <end position="116"/>
    </location>
</feature>
<evidence type="ECO:0000313" key="2">
    <source>
        <dbReference type="EMBL" id="GJT87608.1"/>
    </source>
</evidence>
<keyword evidence="3" id="KW-1185">Reference proteome</keyword>
<feature type="region of interest" description="Disordered" evidence="1">
    <location>
        <begin position="1"/>
        <end position="55"/>
    </location>
</feature>
<proteinExistence type="predicted"/>
<evidence type="ECO:0000313" key="3">
    <source>
        <dbReference type="Proteomes" id="UP001151760"/>
    </source>
</evidence>
<protein>
    <recommendedName>
        <fullName evidence="4">Zinc finger, CCHC-type</fullName>
    </recommendedName>
</protein>
<feature type="compositionally biased region" description="Basic and acidic residues" evidence="1">
    <location>
        <begin position="98"/>
        <end position="116"/>
    </location>
</feature>
<dbReference type="Proteomes" id="UP001151760">
    <property type="component" value="Unassembled WGS sequence"/>
</dbReference>
<gene>
    <name evidence="2" type="ORF">Tco_1069325</name>
</gene>
<dbReference type="EMBL" id="BQNB010019653">
    <property type="protein sequence ID" value="GJT87608.1"/>
    <property type="molecule type" value="Genomic_DNA"/>
</dbReference>
<reference evidence="2" key="2">
    <citation type="submission" date="2022-01" db="EMBL/GenBank/DDBJ databases">
        <authorList>
            <person name="Yamashiro T."/>
            <person name="Shiraishi A."/>
            <person name="Satake H."/>
            <person name="Nakayama K."/>
        </authorList>
    </citation>
    <scope>NUCLEOTIDE SEQUENCE</scope>
</reference>
<reference evidence="2" key="1">
    <citation type="journal article" date="2022" name="Int. J. Mol. Sci.">
        <title>Draft Genome of Tanacetum Coccineum: Genomic Comparison of Closely Related Tanacetum-Family Plants.</title>
        <authorList>
            <person name="Yamashiro T."/>
            <person name="Shiraishi A."/>
            <person name="Nakayama K."/>
            <person name="Satake H."/>
        </authorList>
    </citation>
    <scope>NUCLEOTIDE SEQUENCE</scope>
</reference>
<evidence type="ECO:0000256" key="1">
    <source>
        <dbReference type="SAM" id="MobiDB-lite"/>
    </source>
</evidence>
<name>A0ABQ5HKF2_9ASTR</name>
<sequence>MVERVLPGQGQRADPLAPRSAGGGRGAPLVEVWGQRPKRGSGQRPYPNGIFGAPRNTVKEMTTNFRKLDKFEGHDFRRWQKKMHFLLKTCVDNTDAGIDERFNSGSNKDKGKVGER</sequence>
<comment type="caution">
    <text evidence="2">The sequence shown here is derived from an EMBL/GenBank/DDBJ whole genome shotgun (WGS) entry which is preliminary data.</text>
</comment>
<organism evidence="2 3">
    <name type="scientific">Tanacetum coccineum</name>
    <dbReference type="NCBI Taxonomy" id="301880"/>
    <lineage>
        <taxon>Eukaryota</taxon>
        <taxon>Viridiplantae</taxon>
        <taxon>Streptophyta</taxon>
        <taxon>Embryophyta</taxon>
        <taxon>Tracheophyta</taxon>
        <taxon>Spermatophyta</taxon>
        <taxon>Magnoliopsida</taxon>
        <taxon>eudicotyledons</taxon>
        <taxon>Gunneridae</taxon>
        <taxon>Pentapetalae</taxon>
        <taxon>asterids</taxon>
        <taxon>campanulids</taxon>
        <taxon>Asterales</taxon>
        <taxon>Asteraceae</taxon>
        <taxon>Asteroideae</taxon>
        <taxon>Anthemideae</taxon>
        <taxon>Anthemidinae</taxon>
        <taxon>Tanacetum</taxon>
    </lineage>
</organism>
<accession>A0ABQ5HKF2</accession>
<evidence type="ECO:0008006" key="4">
    <source>
        <dbReference type="Google" id="ProtNLM"/>
    </source>
</evidence>